<dbReference type="SUPFAM" id="SSF55785">
    <property type="entry name" value="PYP-like sensor domain (PAS domain)"/>
    <property type="match status" value="4"/>
</dbReference>
<dbReference type="SMART" id="SM00086">
    <property type="entry name" value="PAC"/>
    <property type="match status" value="2"/>
</dbReference>
<dbReference type="SMART" id="SM00065">
    <property type="entry name" value="GAF"/>
    <property type="match status" value="1"/>
</dbReference>
<dbReference type="InterPro" id="IPR035965">
    <property type="entry name" value="PAS-like_dom_sf"/>
</dbReference>
<dbReference type="InterPro" id="IPR003018">
    <property type="entry name" value="GAF"/>
</dbReference>
<dbReference type="SUPFAM" id="SSF55781">
    <property type="entry name" value="GAF domain-like"/>
    <property type="match status" value="1"/>
</dbReference>
<dbReference type="InterPro" id="IPR029016">
    <property type="entry name" value="GAF-like_dom_sf"/>
</dbReference>
<dbReference type="Pfam" id="PF00990">
    <property type="entry name" value="GGDEF"/>
    <property type="match status" value="1"/>
</dbReference>
<dbReference type="Gene3D" id="3.30.70.270">
    <property type="match status" value="1"/>
</dbReference>
<dbReference type="PROSITE" id="PS50883">
    <property type="entry name" value="EAL"/>
    <property type="match status" value="1"/>
</dbReference>
<comment type="caution">
    <text evidence="5">The sequence shown here is derived from an EMBL/GenBank/DDBJ whole genome shotgun (WGS) entry which is preliminary data.</text>
</comment>
<dbReference type="SMART" id="SM00267">
    <property type="entry name" value="GGDEF"/>
    <property type="match status" value="1"/>
</dbReference>
<dbReference type="InterPro" id="IPR001610">
    <property type="entry name" value="PAC"/>
</dbReference>
<dbReference type="InterPro" id="IPR029787">
    <property type="entry name" value="Nucleotide_cyclase"/>
</dbReference>
<evidence type="ECO:0000313" key="6">
    <source>
        <dbReference type="Proteomes" id="UP001595952"/>
    </source>
</evidence>
<dbReference type="InterPro" id="IPR013656">
    <property type="entry name" value="PAS_4"/>
</dbReference>
<dbReference type="InterPro" id="IPR000014">
    <property type="entry name" value="PAS"/>
</dbReference>
<evidence type="ECO:0000259" key="4">
    <source>
        <dbReference type="PROSITE" id="PS50887"/>
    </source>
</evidence>
<dbReference type="InterPro" id="IPR052155">
    <property type="entry name" value="Biofilm_reg_signaling"/>
</dbReference>
<dbReference type="Proteomes" id="UP001595952">
    <property type="component" value="Unassembled WGS sequence"/>
</dbReference>
<dbReference type="PROSITE" id="PS50112">
    <property type="entry name" value="PAS"/>
    <property type="match status" value="3"/>
</dbReference>
<dbReference type="InterPro" id="IPR035919">
    <property type="entry name" value="EAL_sf"/>
</dbReference>
<dbReference type="EMBL" id="JBHSEI010000010">
    <property type="protein sequence ID" value="MFC4639598.1"/>
    <property type="molecule type" value="Genomic_DNA"/>
</dbReference>
<name>A0ABV9IBB7_9DEIO</name>
<dbReference type="SMART" id="SM00091">
    <property type="entry name" value="PAS"/>
    <property type="match status" value="4"/>
</dbReference>
<dbReference type="Pfam" id="PF00563">
    <property type="entry name" value="EAL"/>
    <property type="match status" value="1"/>
</dbReference>
<keyword evidence="6" id="KW-1185">Reference proteome</keyword>
<organism evidence="5 6">
    <name type="scientific">Deinococcus hohokamensis</name>
    <dbReference type="NCBI Taxonomy" id="309883"/>
    <lineage>
        <taxon>Bacteria</taxon>
        <taxon>Thermotogati</taxon>
        <taxon>Deinococcota</taxon>
        <taxon>Deinococci</taxon>
        <taxon>Deinococcales</taxon>
        <taxon>Deinococcaceae</taxon>
        <taxon>Deinococcus</taxon>
    </lineage>
</organism>
<dbReference type="PANTHER" id="PTHR44757:SF2">
    <property type="entry name" value="BIOFILM ARCHITECTURE MAINTENANCE PROTEIN MBAA"/>
    <property type="match status" value="1"/>
</dbReference>
<dbReference type="Gene3D" id="3.30.450.20">
    <property type="entry name" value="PAS domain"/>
    <property type="match status" value="4"/>
</dbReference>
<feature type="domain" description="PAS" evidence="1">
    <location>
        <begin position="341"/>
        <end position="412"/>
    </location>
</feature>
<dbReference type="Gene3D" id="3.20.20.450">
    <property type="entry name" value="EAL domain"/>
    <property type="match status" value="1"/>
</dbReference>
<dbReference type="NCBIfam" id="TIGR00229">
    <property type="entry name" value="sensory_box"/>
    <property type="match status" value="3"/>
</dbReference>
<dbReference type="CDD" id="cd01948">
    <property type="entry name" value="EAL"/>
    <property type="match status" value="1"/>
</dbReference>
<dbReference type="Pfam" id="PF13426">
    <property type="entry name" value="PAS_9"/>
    <property type="match status" value="1"/>
</dbReference>
<protein>
    <submittedName>
        <fullName evidence="5">EAL domain-containing protein</fullName>
    </submittedName>
</protein>
<dbReference type="PANTHER" id="PTHR44757">
    <property type="entry name" value="DIGUANYLATE CYCLASE DGCP"/>
    <property type="match status" value="1"/>
</dbReference>
<dbReference type="CDD" id="cd00130">
    <property type="entry name" value="PAS"/>
    <property type="match status" value="3"/>
</dbReference>
<dbReference type="Gene3D" id="3.30.450.40">
    <property type="match status" value="1"/>
</dbReference>
<feature type="domain" description="PAC" evidence="2">
    <location>
        <begin position="289"/>
        <end position="340"/>
    </location>
</feature>
<accession>A0ABV9IBB7</accession>
<dbReference type="SMART" id="SM00052">
    <property type="entry name" value="EAL"/>
    <property type="match status" value="1"/>
</dbReference>
<feature type="domain" description="PAC" evidence="2">
    <location>
        <begin position="414"/>
        <end position="466"/>
    </location>
</feature>
<reference evidence="6" key="1">
    <citation type="journal article" date="2019" name="Int. J. Syst. Evol. Microbiol.">
        <title>The Global Catalogue of Microorganisms (GCM) 10K type strain sequencing project: providing services to taxonomists for standard genome sequencing and annotation.</title>
        <authorList>
            <consortium name="The Broad Institute Genomics Platform"/>
            <consortium name="The Broad Institute Genome Sequencing Center for Infectious Disease"/>
            <person name="Wu L."/>
            <person name="Ma J."/>
        </authorList>
    </citation>
    <scope>NUCLEOTIDE SEQUENCE [LARGE SCALE GENOMIC DNA]</scope>
    <source>
        <strain evidence="6">CCUG 55995</strain>
    </source>
</reference>
<dbReference type="SUPFAM" id="SSF55073">
    <property type="entry name" value="Nucleotide cyclase"/>
    <property type="match status" value="1"/>
</dbReference>
<dbReference type="InterPro" id="IPR001633">
    <property type="entry name" value="EAL_dom"/>
</dbReference>
<feature type="domain" description="EAL" evidence="3">
    <location>
        <begin position="919"/>
        <end position="1173"/>
    </location>
</feature>
<dbReference type="Pfam" id="PF13185">
    <property type="entry name" value="GAF_2"/>
    <property type="match status" value="1"/>
</dbReference>
<sequence>MTWAGQAELAQAMLDASDHAQALVGADGLVWKSNTRWAQQFPDGVPAPLAAHLAPAWTGQAELLRLPADEQGTAWTARRLGDGPGALLSVQQVAPGPAFRLLEVLEAFTGAFVMYDQTWHCRYANPTAQRAFQALGLPGDLGGRTLWEMLPDLLGGPLEAHFREAMALQTIQTFEMPFPALSVWLEVQVYPSPQGISVFFRNMTERQRLHEQLQASELRYRRLIETMREGMALVTADFRIEFINPQMAALLGFGTPEELIGRSALDFIPGSHWREARRHMRRRAQGLFEPLQLPLTRQDGQQVWVDISASSLFEGEQFVGIVGLLTDVTEQKRVQAELHERSTFAQRLLDSTPDCVKVLDLEGRLLSINDRGLNLLDMDSREPLVGHPWVSLMEPEQARRAQEALTLARSGQVARCELQVATRGGDTKHWDVAVSPIHDASGQITRLLAISRDLTELHAAWQREQAQTQQHTQLVESITDAFYASDAQWNFTYVNAQAARLLGRPAHELIGRNGWELFPEAVTTELERNYRLVMDERRSLNFEMFYAPAGRWVELHAYPSGDGIAVCFRDISERKTAQRLEVARNRVLERTVQGHPLPDILEDVARLVEGQHPGVLCYVMLRRGQSLYAAAAPTLPDNFFYALDGLQIGPQVGSCGAAAYSRQMVMIDDIASHPNWSECRDLALMQGLQACLSAPILSGSGEVLGTLGVYRRRSGPFPESVVDLVDRTRHLAAVAIEHHRLEEQLAFQAQHDPLTGLPNRTLFTHRLERAIEEADTSGSSVALAFIDLDDFKTINDAQGHLVGDQVLREISRRLLACARSGDTLARIGGDEFTLILPRTTEAAAGELARAMLAAVTEPVVVGDRELFVSASIGVSVFPHGGRDAINLQRHADMAMYTAKTRKAGVAFYEPEMNRRAAERLQLANHLRRAIELDELELHYQPQVNLADGTLSGMEALLRWRHPLLGLVSPLRFIPVAEETGLIIPIGEWVLREACRQGVRWRAEGHAPFRLAVNVSALQFEREDFIETVASALAETGFPADWLELELTESVVMRNVEESARRMTQLRELGVSIAVDDFGTGYSSLSYLPRLPLNVLKIDRSFVSNLGQDSASLPVVRAITSLAQNLGLLTIAEGIETEQEWEVLRDLGCEVGQGYLFARPQPAAQALPAGTDVAARQVRPA</sequence>
<dbReference type="SUPFAM" id="SSF141868">
    <property type="entry name" value="EAL domain-like"/>
    <property type="match status" value="1"/>
</dbReference>
<dbReference type="CDD" id="cd01949">
    <property type="entry name" value="GGDEF"/>
    <property type="match status" value="1"/>
</dbReference>
<evidence type="ECO:0000259" key="1">
    <source>
        <dbReference type="PROSITE" id="PS50112"/>
    </source>
</evidence>
<feature type="domain" description="PAS" evidence="1">
    <location>
        <begin position="216"/>
        <end position="257"/>
    </location>
</feature>
<dbReference type="InterPro" id="IPR000160">
    <property type="entry name" value="GGDEF_dom"/>
</dbReference>
<dbReference type="PROSITE" id="PS50887">
    <property type="entry name" value="GGDEF"/>
    <property type="match status" value="1"/>
</dbReference>
<feature type="domain" description="GGDEF" evidence="4">
    <location>
        <begin position="779"/>
        <end position="910"/>
    </location>
</feature>
<dbReference type="Pfam" id="PF08448">
    <property type="entry name" value="PAS_4"/>
    <property type="match status" value="3"/>
</dbReference>
<dbReference type="NCBIfam" id="TIGR00254">
    <property type="entry name" value="GGDEF"/>
    <property type="match status" value="1"/>
</dbReference>
<dbReference type="InterPro" id="IPR000700">
    <property type="entry name" value="PAS-assoc_C"/>
</dbReference>
<dbReference type="InterPro" id="IPR043128">
    <property type="entry name" value="Rev_trsase/Diguanyl_cyclase"/>
</dbReference>
<evidence type="ECO:0000259" key="2">
    <source>
        <dbReference type="PROSITE" id="PS50113"/>
    </source>
</evidence>
<dbReference type="PROSITE" id="PS50113">
    <property type="entry name" value="PAC"/>
    <property type="match status" value="2"/>
</dbReference>
<dbReference type="RefSeq" id="WP_380062582.1">
    <property type="nucleotide sequence ID" value="NZ_JBHSEI010000010.1"/>
</dbReference>
<evidence type="ECO:0000313" key="5">
    <source>
        <dbReference type="EMBL" id="MFC4639598.1"/>
    </source>
</evidence>
<evidence type="ECO:0000259" key="3">
    <source>
        <dbReference type="PROSITE" id="PS50883"/>
    </source>
</evidence>
<feature type="domain" description="PAS" evidence="1">
    <location>
        <begin position="467"/>
        <end position="537"/>
    </location>
</feature>
<gene>
    <name evidence="5" type="ORF">ACFO0D_14775</name>
</gene>
<proteinExistence type="predicted"/>